<organism evidence="1 2">
    <name type="scientific">Lentilactobacillus terminaliae</name>
    <dbReference type="NCBI Taxonomy" id="3003483"/>
    <lineage>
        <taxon>Bacteria</taxon>
        <taxon>Bacillati</taxon>
        <taxon>Bacillota</taxon>
        <taxon>Bacilli</taxon>
        <taxon>Lactobacillales</taxon>
        <taxon>Lactobacillaceae</taxon>
        <taxon>Lentilactobacillus</taxon>
    </lineage>
</organism>
<evidence type="ECO:0000313" key="1">
    <source>
        <dbReference type="EMBL" id="XFD40097.1"/>
    </source>
</evidence>
<dbReference type="EMBL" id="CP168151">
    <property type="protein sequence ID" value="XFD40097.1"/>
    <property type="molecule type" value="Genomic_DNA"/>
</dbReference>
<protein>
    <submittedName>
        <fullName evidence="1">Gluconate:H+ symporter</fullName>
    </submittedName>
</protein>
<accession>A0ACD5DFD5</accession>
<keyword evidence="2" id="KW-1185">Reference proteome</keyword>
<proteinExistence type="predicted"/>
<name>A0ACD5DFD5_9LACO</name>
<reference evidence="1" key="1">
    <citation type="submission" date="2024-08" db="EMBL/GenBank/DDBJ databases">
        <title>Lentilactobacillus sp. nov., isolated from tree bark.</title>
        <authorList>
            <person name="Phuengjayaem S."/>
            <person name="Tanasupawat S."/>
        </authorList>
    </citation>
    <scope>NUCLEOTIDE SEQUENCE</scope>
    <source>
        <strain evidence="1">SPB1-3</strain>
    </source>
</reference>
<gene>
    <name evidence="1" type="ORF">O0236_001950</name>
</gene>
<dbReference type="Proteomes" id="UP001149860">
    <property type="component" value="Chromosome"/>
</dbReference>
<sequence>MQFLVLFLGIALLLLLIIKVKMNTFVALILTAFVVALGLGMNPADVPNTITKGIGSAMGQLAVVFSFGAMIGRLVSDAGGSYRISQTLINFFGKKRLQLAVVIASFIIGISMFFEVGLVLLTPIIFAVALEAEIPLLYLGIPMLAALSTTQAFLPPQPAPTAVAMAMGASIGKVLIFGLIAAIPTVIIAGPVFTKLAQRYAPNAFKVKRELPALGEMKQFDLKDTPGFGISILTSLSPVIFMGISTIYSLIANNGDKAAERHGLAAIMNMIGTPTTAMLVSLLFAMWSMGVHQKKTAKQITDTLNEAIKSVAVLLMIISGGAAFKQVLLDGGVGTAIQHAMANVSLSPIILAWLIAVILRVSLGSAAVASLTAAGLVMPLVTATHADPVMITLAIGAGSIAASHVNDAGFWMVKEYFELNVKQTLQIWTVLETAISVVGLVMVLIINAVVH</sequence>
<evidence type="ECO:0000313" key="2">
    <source>
        <dbReference type="Proteomes" id="UP001149860"/>
    </source>
</evidence>